<feature type="domain" description="LysM" evidence="5">
    <location>
        <begin position="633"/>
        <end position="676"/>
    </location>
</feature>
<proteinExistence type="predicted"/>
<dbReference type="Proteomes" id="UP000244223">
    <property type="component" value="Unassembled WGS sequence"/>
</dbReference>
<dbReference type="Pfam" id="PF11741">
    <property type="entry name" value="AMIN"/>
    <property type="match status" value="1"/>
</dbReference>
<keyword evidence="7" id="KW-1185">Reference proteome</keyword>
<dbReference type="CDD" id="cd02696">
    <property type="entry name" value="MurNAc-LAA"/>
    <property type="match status" value="1"/>
</dbReference>
<evidence type="ECO:0000256" key="3">
    <source>
        <dbReference type="ARBA" id="ARBA00022801"/>
    </source>
</evidence>
<dbReference type="InterPro" id="IPR021731">
    <property type="entry name" value="AMIN_dom"/>
</dbReference>
<evidence type="ECO:0000259" key="5">
    <source>
        <dbReference type="PROSITE" id="PS51782"/>
    </source>
</evidence>
<dbReference type="PANTHER" id="PTHR30404">
    <property type="entry name" value="N-ACETYLMURAMOYL-L-ALANINE AMIDASE"/>
    <property type="match status" value="1"/>
</dbReference>
<comment type="caution">
    <text evidence="6">The sequence shown here is derived from an EMBL/GenBank/DDBJ whole genome shotgun (WGS) entry which is preliminary data.</text>
</comment>
<dbReference type="SMART" id="SM00646">
    <property type="entry name" value="Ami_3"/>
    <property type="match status" value="1"/>
</dbReference>
<sequence length="679" mass="74504">MKLKFVIFIVFLMGWLNVSLAATITAVRSWRAPDNTRLVLDLSEKTRYRQLSINNKQLIIELENTDLAVSTMNLPSRVGLVDSILFEKNDKKQIITINLMAEVRPHIFELPANDKYSPRLVIDLYDKITIQAVSPPEPEELTTNNGRSVVVVVDAGHGGEDSGAIGANGNYEKHVTLSIAKKLVALLRSQTGFKAYLTRDDDYFIPLQERRKIARHRYKADIFVSIHADAALSPLARGASVFALSRKGANAATSRFAQALADRENKSDLIGGVDNSNIKDNQLTNILADMVVEGTMTHGLNMGSLILAEMGDLTKLHSKRVEQAGFAVLKEAGMISVLVETGFISNPEEEAKLINPAYQQQMASAVFNGIVKYVRKYPIPRSYFAWNKEQKGGKPSLAVMQAVAPTSVDTKASHNPAKLLDAPAHQIKQVDMLALMKEDKSATKTTPVQHLTTSVPEIKDNTAIEDKKKEQAITVKPMINPAEPKNTQAKTVVATLPSSLDEFMEGSVVQKSKSESKKVAPSPKENSKPTKHKVREGDTLSAIASRYQVSVSELKLWNNLKTDQAVLGTTLDLTAPEVSKKLSQVEAKTEKKIANVAIIEEKTLPKGKNEKTLADKADKADKAKQTASDSKAKVHKVKVGDSLSSIATKYGVSVNTLREFNQLKDDNVKLDSLLKIPTP</sequence>
<dbReference type="Gene3D" id="3.40.630.40">
    <property type="entry name" value="Zn-dependent exopeptidases"/>
    <property type="match status" value="1"/>
</dbReference>
<reference evidence="6 7" key="1">
    <citation type="submission" date="2018-04" db="EMBL/GenBank/DDBJ databases">
        <title>Genomic Encyclopedia of Archaeal and Bacterial Type Strains, Phase II (KMG-II): from individual species to whole genera.</title>
        <authorList>
            <person name="Goeker M."/>
        </authorList>
    </citation>
    <scope>NUCLEOTIDE SEQUENCE [LARGE SCALE GENOMIC DNA]</scope>
    <source>
        <strain evidence="6 7">DSM 5822</strain>
    </source>
</reference>
<evidence type="ECO:0000313" key="7">
    <source>
        <dbReference type="Proteomes" id="UP000244223"/>
    </source>
</evidence>
<keyword evidence="3" id="KW-0378">Hydrolase</keyword>
<feature type="region of interest" description="Disordered" evidence="4">
    <location>
        <begin position="504"/>
        <end position="536"/>
    </location>
</feature>
<feature type="region of interest" description="Disordered" evidence="4">
    <location>
        <begin position="610"/>
        <end position="631"/>
    </location>
</feature>
<name>A0A2T5IYL9_9GAMM</name>
<dbReference type="InterPro" id="IPR036779">
    <property type="entry name" value="LysM_dom_sf"/>
</dbReference>
<feature type="compositionally biased region" description="Basic and acidic residues" evidence="4">
    <location>
        <begin position="610"/>
        <end position="624"/>
    </location>
</feature>
<dbReference type="PANTHER" id="PTHR30404:SF0">
    <property type="entry name" value="N-ACETYLMURAMOYL-L-ALANINE AMIDASE AMIC"/>
    <property type="match status" value="1"/>
</dbReference>
<dbReference type="GO" id="GO:0009253">
    <property type="term" value="P:peptidoglycan catabolic process"/>
    <property type="evidence" value="ECO:0007669"/>
    <property type="project" value="InterPro"/>
</dbReference>
<feature type="domain" description="LysM" evidence="5">
    <location>
        <begin position="530"/>
        <end position="573"/>
    </location>
</feature>
<dbReference type="SUPFAM" id="SSF53187">
    <property type="entry name" value="Zn-dependent exopeptidases"/>
    <property type="match status" value="1"/>
</dbReference>
<organism evidence="6 7">
    <name type="scientific">Agitococcus lubricus</name>
    <dbReference type="NCBI Taxonomy" id="1077255"/>
    <lineage>
        <taxon>Bacteria</taxon>
        <taxon>Pseudomonadati</taxon>
        <taxon>Pseudomonadota</taxon>
        <taxon>Gammaproteobacteria</taxon>
        <taxon>Moraxellales</taxon>
        <taxon>Moraxellaceae</taxon>
        <taxon>Agitococcus</taxon>
    </lineage>
</organism>
<evidence type="ECO:0000256" key="2">
    <source>
        <dbReference type="ARBA" id="ARBA00011901"/>
    </source>
</evidence>
<evidence type="ECO:0000313" key="6">
    <source>
        <dbReference type="EMBL" id="PTQ89123.1"/>
    </source>
</evidence>
<protein>
    <recommendedName>
        <fullName evidence="2">N-acetylmuramoyl-L-alanine amidase</fullName>
        <ecNumber evidence="2">3.5.1.28</ecNumber>
    </recommendedName>
</protein>
<evidence type="ECO:0000256" key="1">
    <source>
        <dbReference type="ARBA" id="ARBA00001561"/>
    </source>
</evidence>
<dbReference type="GO" id="GO:0030288">
    <property type="term" value="C:outer membrane-bounded periplasmic space"/>
    <property type="evidence" value="ECO:0007669"/>
    <property type="project" value="TreeGrafter"/>
</dbReference>
<dbReference type="AlphaFoldDB" id="A0A2T5IYL9"/>
<gene>
    <name evidence="6" type="ORF">C8N29_1082</name>
</gene>
<accession>A0A2T5IYL9</accession>
<dbReference type="EMBL" id="QAON01000008">
    <property type="protein sequence ID" value="PTQ89123.1"/>
    <property type="molecule type" value="Genomic_DNA"/>
</dbReference>
<dbReference type="Pfam" id="PF01476">
    <property type="entry name" value="LysM"/>
    <property type="match status" value="2"/>
</dbReference>
<dbReference type="Pfam" id="PF01520">
    <property type="entry name" value="Amidase_3"/>
    <property type="match status" value="1"/>
</dbReference>
<evidence type="ECO:0000256" key="4">
    <source>
        <dbReference type="SAM" id="MobiDB-lite"/>
    </source>
</evidence>
<dbReference type="PROSITE" id="PS51782">
    <property type="entry name" value="LYSM"/>
    <property type="match status" value="2"/>
</dbReference>
<dbReference type="Gene3D" id="2.60.40.3500">
    <property type="match status" value="1"/>
</dbReference>
<dbReference type="Gene3D" id="3.10.350.10">
    <property type="entry name" value="LysM domain"/>
    <property type="match status" value="2"/>
</dbReference>
<dbReference type="EC" id="3.5.1.28" evidence="2"/>
<dbReference type="InterPro" id="IPR002508">
    <property type="entry name" value="MurNAc-LAA_cat"/>
</dbReference>
<dbReference type="InterPro" id="IPR050695">
    <property type="entry name" value="N-acetylmuramoyl_amidase_3"/>
</dbReference>
<dbReference type="GO" id="GO:0008745">
    <property type="term" value="F:N-acetylmuramoyl-L-alanine amidase activity"/>
    <property type="evidence" value="ECO:0007669"/>
    <property type="project" value="UniProtKB-EC"/>
</dbReference>
<dbReference type="SMART" id="SM00257">
    <property type="entry name" value="LysM"/>
    <property type="match status" value="2"/>
</dbReference>
<comment type="catalytic activity">
    <reaction evidence="1">
        <text>Hydrolyzes the link between N-acetylmuramoyl residues and L-amino acid residues in certain cell-wall glycopeptides.</text>
        <dbReference type="EC" id="3.5.1.28"/>
    </reaction>
</comment>
<dbReference type="RefSeq" id="WP_170106947.1">
    <property type="nucleotide sequence ID" value="NZ_QAON01000008.1"/>
</dbReference>
<dbReference type="CDD" id="cd00118">
    <property type="entry name" value="LysM"/>
    <property type="match status" value="2"/>
</dbReference>
<dbReference type="InterPro" id="IPR018392">
    <property type="entry name" value="LysM"/>
</dbReference>
<dbReference type="SUPFAM" id="SSF54106">
    <property type="entry name" value="LysM domain"/>
    <property type="match status" value="2"/>
</dbReference>